<dbReference type="GO" id="GO:0005509">
    <property type="term" value="F:calcium ion binding"/>
    <property type="evidence" value="ECO:0007669"/>
    <property type="project" value="InterPro"/>
</dbReference>
<feature type="signal peptide" evidence="1">
    <location>
        <begin position="1"/>
        <end position="16"/>
    </location>
</feature>
<dbReference type="GO" id="GO:0005764">
    <property type="term" value="C:lysosome"/>
    <property type="evidence" value="ECO:0007669"/>
    <property type="project" value="TreeGrafter"/>
</dbReference>
<reference evidence="3" key="1">
    <citation type="submission" date="2025-08" db="UniProtKB">
        <authorList>
            <consortium name="RefSeq"/>
        </authorList>
    </citation>
    <scope>IDENTIFICATION</scope>
    <source>
        <tissue evidence="3">Tentacle</tissue>
    </source>
</reference>
<dbReference type="OrthoDB" id="6084362at2759"/>
<organism evidence="2 3">
    <name type="scientific">Actinia tenebrosa</name>
    <name type="common">Australian red waratah sea anemone</name>
    <dbReference type="NCBI Taxonomy" id="6105"/>
    <lineage>
        <taxon>Eukaryota</taxon>
        <taxon>Metazoa</taxon>
        <taxon>Cnidaria</taxon>
        <taxon>Anthozoa</taxon>
        <taxon>Hexacorallia</taxon>
        <taxon>Actiniaria</taxon>
        <taxon>Actiniidae</taxon>
        <taxon>Actinia</taxon>
    </lineage>
</organism>
<dbReference type="AlphaFoldDB" id="A0A6P8I695"/>
<dbReference type="Pfam" id="PF00811">
    <property type="entry name" value="Ependymin"/>
    <property type="match status" value="1"/>
</dbReference>
<keyword evidence="2" id="KW-1185">Reference proteome</keyword>
<accession>A0A6P8I695</accession>
<protein>
    <submittedName>
        <fullName evidence="3">Mammalian ependymin-related protein 1-like</fullName>
    </submittedName>
</protein>
<dbReference type="GO" id="GO:0005576">
    <property type="term" value="C:extracellular region"/>
    <property type="evidence" value="ECO:0007669"/>
    <property type="project" value="InterPro"/>
</dbReference>
<dbReference type="PANTHER" id="PTHR10697:SF1">
    <property type="entry name" value="MAMMALIAN EPENDYMIN-RELATED PROTEIN 1"/>
    <property type="match status" value="1"/>
</dbReference>
<dbReference type="PANTHER" id="PTHR10697">
    <property type="entry name" value="MAMMALIAN EPENDYMIN-RELATED PROTEIN 1"/>
    <property type="match status" value="1"/>
</dbReference>
<evidence type="ECO:0000313" key="3">
    <source>
        <dbReference type="RefSeq" id="XP_031564114.1"/>
    </source>
</evidence>
<sequence>MYAFAAFLVFAVVVNAQRPEPCEGPKVWEGKLFQVDHSKNFSILGKLSYDASNERVRIIEEINLSGGKRYFYDFIILYREQRLYRVELSINGTGKCVVSEFKESFRPAEIPKDAKFATEAYIGASLPEVGVLVNIFYGKEERKGVTVDYVATVTAEGCIPVSSVVYTQKTGAIHSSFFDIVLGIEDPERFVPPSSCEQVEHSGRIPMHL</sequence>
<evidence type="ECO:0000313" key="2">
    <source>
        <dbReference type="Proteomes" id="UP000515163"/>
    </source>
</evidence>
<proteinExistence type="predicted"/>
<dbReference type="GO" id="GO:0007160">
    <property type="term" value="P:cell-matrix adhesion"/>
    <property type="evidence" value="ECO:0007669"/>
    <property type="project" value="InterPro"/>
</dbReference>
<dbReference type="FunCoup" id="A0A6P8I695">
    <property type="interactions" value="226"/>
</dbReference>
<dbReference type="InParanoid" id="A0A6P8I695"/>
<evidence type="ECO:0000256" key="1">
    <source>
        <dbReference type="SAM" id="SignalP"/>
    </source>
</evidence>
<dbReference type="SMART" id="SM00026">
    <property type="entry name" value="EPEND"/>
    <property type="match status" value="1"/>
</dbReference>
<dbReference type="InterPro" id="IPR001299">
    <property type="entry name" value="Ependymin"/>
</dbReference>
<feature type="chain" id="PRO_5027550980" evidence="1">
    <location>
        <begin position="17"/>
        <end position="209"/>
    </location>
</feature>
<dbReference type="RefSeq" id="XP_031564114.1">
    <property type="nucleotide sequence ID" value="XM_031708254.1"/>
</dbReference>
<gene>
    <name evidence="3" type="primary">LOC116299581</name>
</gene>
<dbReference type="GeneID" id="116299581"/>
<name>A0A6P8I695_ACTTE</name>
<keyword evidence="1" id="KW-0732">Signal</keyword>
<dbReference type="KEGG" id="aten:116299581"/>
<dbReference type="PRINTS" id="PR00317">
    <property type="entry name" value="EPENDYMIN"/>
</dbReference>
<dbReference type="Proteomes" id="UP000515163">
    <property type="component" value="Unplaced"/>
</dbReference>